<feature type="compositionally biased region" description="Basic residues" evidence="7">
    <location>
        <begin position="277"/>
        <end position="289"/>
    </location>
</feature>
<feature type="compositionally biased region" description="Polar residues" evidence="7">
    <location>
        <begin position="245"/>
        <end position="258"/>
    </location>
</feature>
<keyword evidence="5 8" id="KW-0472">Membrane</keyword>
<evidence type="ECO:0000256" key="7">
    <source>
        <dbReference type="SAM" id="MobiDB-lite"/>
    </source>
</evidence>
<feature type="transmembrane region" description="Helical" evidence="8">
    <location>
        <begin position="134"/>
        <end position="153"/>
    </location>
</feature>
<dbReference type="InParanoid" id="A0A0V0R360"/>
<accession>A0A0V0R360</accession>
<evidence type="ECO:0000256" key="1">
    <source>
        <dbReference type="ARBA" id="ARBA00004477"/>
    </source>
</evidence>
<reference evidence="9 10" key="1">
    <citation type="journal article" date="2015" name="Sci. Rep.">
        <title>Genome of the facultative scuticociliatosis pathogen Pseudocohnilembus persalinus provides insight into its virulence through horizontal gene transfer.</title>
        <authorList>
            <person name="Xiong J."/>
            <person name="Wang G."/>
            <person name="Cheng J."/>
            <person name="Tian M."/>
            <person name="Pan X."/>
            <person name="Warren A."/>
            <person name="Jiang C."/>
            <person name="Yuan D."/>
            <person name="Miao W."/>
        </authorList>
    </citation>
    <scope>NUCLEOTIDE SEQUENCE [LARGE SCALE GENOMIC DNA]</scope>
    <source>
        <strain evidence="9">36N120E</strain>
    </source>
</reference>
<dbReference type="EMBL" id="LDAU01000057">
    <property type="protein sequence ID" value="KRX08943.1"/>
    <property type="molecule type" value="Genomic_DNA"/>
</dbReference>
<comment type="caution">
    <text evidence="9">The sequence shown here is derived from an EMBL/GenBank/DDBJ whole genome shotgun (WGS) entry which is preliminary data.</text>
</comment>
<dbReference type="InterPro" id="IPR021013">
    <property type="entry name" value="ATPase_Vma12"/>
</dbReference>
<proteinExistence type="predicted"/>
<dbReference type="GO" id="GO:0005789">
    <property type="term" value="C:endoplasmic reticulum membrane"/>
    <property type="evidence" value="ECO:0007669"/>
    <property type="project" value="UniProtKB-SubCell"/>
</dbReference>
<keyword evidence="6" id="KW-0175">Coiled coil</keyword>
<feature type="coiled-coil region" evidence="6">
    <location>
        <begin position="26"/>
        <end position="57"/>
    </location>
</feature>
<evidence type="ECO:0000256" key="8">
    <source>
        <dbReference type="SAM" id="Phobius"/>
    </source>
</evidence>
<name>A0A0V0R360_PSEPJ</name>
<keyword evidence="2 8" id="KW-0812">Transmembrane</keyword>
<feature type="region of interest" description="Disordered" evidence="7">
    <location>
        <begin position="239"/>
        <end position="289"/>
    </location>
</feature>
<feature type="transmembrane region" description="Helical" evidence="8">
    <location>
        <begin position="165"/>
        <end position="188"/>
    </location>
</feature>
<feature type="compositionally biased region" description="Basic and acidic residues" evidence="7">
    <location>
        <begin position="259"/>
        <end position="276"/>
    </location>
</feature>
<comment type="subcellular location">
    <subcellularLocation>
        <location evidence="1">Endoplasmic reticulum membrane</location>
        <topology evidence="1">Multi-pass membrane protein</topology>
    </subcellularLocation>
</comment>
<dbReference type="GO" id="GO:0070072">
    <property type="term" value="P:vacuolar proton-transporting V-type ATPase complex assembly"/>
    <property type="evidence" value="ECO:0007669"/>
    <property type="project" value="InterPro"/>
</dbReference>
<dbReference type="PANTHER" id="PTHR31394">
    <property type="entry name" value="TRANSMEMBRANE PROTEIN 199"/>
    <property type="match status" value="1"/>
</dbReference>
<gene>
    <name evidence="9" type="ORF">PPERSA_09047</name>
</gene>
<evidence type="ECO:0000256" key="2">
    <source>
        <dbReference type="ARBA" id="ARBA00022692"/>
    </source>
</evidence>
<dbReference type="Proteomes" id="UP000054937">
    <property type="component" value="Unassembled WGS sequence"/>
</dbReference>
<organism evidence="9 10">
    <name type="scientific">Pseudocohnilembus persalinus</name>
    <name type="common">Ciliate</name>
    <dbReference type="NCBI Taxonomy" id="266149"/>
    <lineage>
        <taxon>Eukaryota</taxon>
        <taxon>Sar</taxon>
        <taxon>Alveolata</taxon>
        <taxon>Ciliophora</taxon>
        <taxon>Intramacronucleata</taxon>
        <taxon>Oligohymenophorea</taxon>
        <taxon>Scuticociliatia</taxon>
        <taxon>Philasterida</taxon>
        <taxon>Pseudocohnilembidae</taxon>
        <taxon>Pseudocohnilembus</taxon>
    </lineage>
</organism>
<evidence type="ECO:0000256" key="3">
    <source>
        <dbReference type="ARBA" id="ARBA00022824"/>
    </source>
</evidence>
<evidence type="ECO:0000256" key="4">
    <source>
        <dbReference type="ARBA" id="ARBA00022989"/>
    </source>
</evidence>
<evidence type="ECO:0000256" key="5">
    <source>
        <dbReference type="ARBA" id="ARBA00023136"/>
    </source>
</evidence>
<keyword evidence="10" id="KW-1185">Reference proteome</keyword>
<evidence type="ECO:0008006" key="11">
    <source>
        <dbReference type="Google" id="ProtNLM"/>
    </source>
</evidence>
<dbReference type="AlphaFoldDB" id="A0A0V0R360"/>
<protein>
    <recommendedName>
        <fullName evidence="11">Endoplasmic reticulum-based factor for assembly of V-ATPase-domain-containing protein</fullName>
    </recommendedName>
</protein>
<keyword evidence="3" id="KW-0256">Endoplasmic reticulum</keyword>
<keyword evidence="4 8" id="KW-1133">Transmembrane helix</keyword>
<sequence length="289" mass="33793">MVYIQLTPEKFQELNIKPGKFNLISLENLKQSISEYNNNLNNNNKNNNNKNENNNKKKIFLHEIVTPENIIMDQAVKVLEQEAYEDPPEIKREKQERINRVNEMKYQQMVSGLYGVKPRSSQETVKSFEKSMSFGTSFIFSFFLSGLSGYYFGLYILELPHYQCLILGAVALVGSLILETTLYIVKILKDEKIQKIRKKEGEDKQKHQRNEAEKLYDTEYPNIPLDEVSKHLSEKVSFLNKKSNKTTQNISGDQNITQRNKENKNKSDNKEEEIKEKSKKNKKQDKKNK</sequence>
<dbReference type="PANTHER" id="PTHR31394:SF1">
    <property type="entry name" value="TRANSMEMBRANE PROTEIN 199"/>
    <property type="match status" value="1"/>
</dbReference>
<evidence type="ECO:0000313" key="10">
    <source>
        <dbReference type="Proteomes" id="UP000054937"/>
    </source>
</evidence>
<evidence type="ECO:0000256" key="6">
    <source>
        <dbReference type="SAM" id="Coils"/>
    </source>
</evidence>
<evidence type="ECO:0000313" key="9">
    <source>
        <dbReference type="EMBL" id="KRX08943.1"/>
    </source>
</evidence>